<dbReference type="InterPro" id="IPR039424">
    <property type="entry name" value="SBP_5"/>
</dbReference>
<protein>
    <recommendedName>
        <fullName evidence="5">Solute-binding protein family 5 domain-containing protein</fullName>
    </recommendedName>
</protein>
<dbReference type="CDD" id="cd08512">
    <property type="entry name" value="PBP2_NikA_DppA_OppA_like_7"/>
    <property type="match status" value="1"/>
</dbReference>
<dbReference type="SUPFAM" id="SSF53850">
    <property type="entry name" value="Periplasmic binding protein-like II"/>
    <property type="match status" value="1"/>
</dbReference>
<name>A0A2M8PXQ2_9CHLR</name>
<dbReference type="InterPro" id="IPR000914">
    <property type="entry name" value="SBP_5_dom"/>
</dbReference>
<evidence type="ECO:0000313" key="7">
    <source>
        <dbReference type="Proteomes" id="UP000228947"/>
    </source>
</evidence>
<dbReference type="GO" id="GO:0030313">
    <property type="term" value="C:cell envelope"/>
    <property type="evidence" value="ECO:0007669"/>
    <property type="project" value="UniProtKB-SubCell"/>
</dbReference>
<comment type="caution">
    <text evidence="6">The sequence shown here is derived from an EMBL/GenBank/DDBJ whole genome shotgun (WGS) entry which is preliminary data.</text>
</comment>
<gene>
    <name evidence="6" type="ORF">CUN50_04605</name>
</gene>
<feature type="domain" description="Solute-binding protein family 5" evidence="5">
    <location>
        <begin position="94"/>
        <end position="460"/>
    </location>
</feature>
<dbReference type="GO" id="GO:0043190">
    <property type="term" value="C:ATP-binding cassette (ABC) transporter complex"/>
    <property type="evidence" value="ECO:0007669"/>
    <property type="project" value="InterPro"/>
</dbReference>
<comment type="subcellular location">
    <subcellularLocation>
        <location evidence="1">Cell envelope</location>
    </subcellularLocation>
</comment>
<dbReference type="Gene3D" id="3.10.105.10">
    <property type="entry name" value="Dipeptide-binding Protein, Domain 3"/>
    <property type="match status" value="1"/>
</dbReference>
<dbReference type="Proteomes" id="UP000228947">
    <property type="component" value="Unassembled WGS sequence"/>
</dbReference>
<dbReference type="PANTHER" id="PTHR30290:SF10">
    <property type="entry name" value="PERIPLASMIC OLIGOPEPTIDE-BINDING PROTEIN-RELATED"/>
    <property type="match status" value="1"/>
</dbReference>
<organism evidence="6 7">
    <name type="scientific">Candidatus Thermofonsia Clade 1 bacterium</name>
    <dbReference type="NCBI Taxonomy" id="2364210"/>
    <lineage>
        <taxon>Bacteria</taxon>
        <taxon>Bacillati</taxon>
        <taxon>Chloroflexota</taxon>
        <taxon>Candidatus Thermofontia</taxon>
        <taxon>Candidatus Thermofonsia Clade 1</taxon>
    </lineage>
</organism>
<keyword evidence="4" id="KW-0732">Signal</keyword>
<dbReference type="Gene3D" id="3.40.190.10">
    <property type="entry name" value="Periplasmic binding protein-like II"/>
    <property type="match status" value="1"/>
</dbReference>
<dbReference type="PANTHER" id="PTHR30290">
    <property type="entry name" value="PERIPLASMIC BINDING COMPONENT OF ABC TRANSPORTER"/>
    <property type="match status" value="1"/>
</dbReference>
<evidence type="ECO:0000259" key="5">
    <source>
        <dbReference type="Pfam" id="PF00496"/>
    </source>
</evidence>
<dbReference type="GO" id="GO:0042597">
    <property type="term" value="C:periplasmic space"/>
    <property type="evidence" value="ECO:0007669"/>
    <property type="project" value="UniProtKB-ARBA"/>
</dbReference>
<dbReference type="InterPro" id="IPR030678">
    <property type="entry name" value="Peptide/Ni-bd"/>
</dbReference>
<evidence type="ECO:0000256" key="2">
    <source>
        <dbReference type="ARBA" id="ARBA00005695"/>
    </source>
</evidence>
<dbReference type="PIRSF" id="PIRSF002741">
    <property type="entry name" value="MppA"/>
    <property type="match status" value="1"/>
</dbReference>
<dbReference type="GO" id="GO:0015833">
    <property type="term" value="P:peptide transport"/>
    <property type="evidence" value="ECO:0007669"/>
    <property type="project" value="TreeGrafter"/>
</dbReference>
<keyword evidence="3" id="KW-0813">Transport</keyword>
<accession>A0A2M8PXQ2</accession>
<proteinExistence type="inferred from homology"/>
<evidence type="ECO:0000256" key="3">
    <source>
        <dbReference type="ARBA" id="ARBA00022448"/>
    </source>
</evidence>
<dbReference type="Gene3D" id="3.90.76.10">
    <property type="entry name" value="Dipeptide-binding Protein, Domain 1"/>
    <property type="match status" value="1"/>
</dbReference>
<evidence type="ECO:0000256" key="4">
    <source>
        <dbReference type="ARBA" id="ARBA00022729"/>
    </source>
</evidence>
<dbReference type="GO" id="GO:1904680">
    <property type="term" value="F:peptide transmembrane transporter activity"/>
    <property type="evidence" value="ECO:0007669"/>
    <property type="project" value="TreeGrafter"/>
</dbReference>
<evidence type="ECO:0000313" key="6">
    <source>
        <dbReference type="EMBL" id="PJF42323.1"/>
    </source>
</evidence>
<comment type="similarity">
    <text evidence="2">Belongs to the bacterial solute-binding protein 5 family.</text>
</comment>
<sequence>MPMRCTIVRRSSDLHTKEVPFMRRLLVVLLALSLAFAFAIQMPAQAQSNALIVAGRFTDVITLDPGRAFETTNLIVHHATYETLLNINADDLSKIVPGLAESYSISEDGLEYTFVLNPNAKFASGNPVTAEDVRFSWTRLLNLKGNPSSYLTDFGFKSIEVVDDRTVKVTLESPQPAFASVVTAPALSILEKAVVVANGGTDAPDADQTDAAKDWLDQNSAGSGPFILKRWSPNSEIVMVRNENYWRGPVALEGITLRVTNDAASALQLVARGDADIALGVDADTAEQARNNAELKLNIGQTLNLLYLGISPSDYFNLPISDARVRQAIAHAIDYDGIIALTGGFADRPAAMLPLGIAGSDPSLRYTRDLEKAKTLLAEAGHGNGFSMKLHIGGGSTAGVPREVIAAKIQADLAEVGIQLEIDQQTTANFLTAFRAQELPMVISAWTPDYLDATMWTAFFSKADSGVSRRLRMDIPKIAELADQIAAERDPMVRERLLTEYVKAHVEAAVFIPLLQEQYIDVLRSNIQGYVFHPVYLTEFAGVSK</sequence>
<dbReference type="Pfam" id="PF00496">
    <property type="entry name" value="SBP_bac_5"/>
    <property type="match status" value="1"/>
</dbReference>
<reference evidence="6 7" key="1">
    <citation type="submission" date="2017-11" db="EMBL/GenBank/DDBJ databases">
        <title>Evolution of Phototrophy in the Chloroflexi Phylum Driven by Horizontal Gene Transfer.</title>
        <authorList>
            <person name="Ward L.M."/>
            <person name="Hemp J."/>
            <person name="Shih P.M."/>
            <person name="Mcglynn S.E."/>
            <person name="Fischer W."/>
        </authorList>
    </citation>
    <scope>NUCLEOTIDE SEQUENCE [LARGE SCALE GENOMIC DNA]</scope>
    <source>
        <strain evidence="6">CP1_1M</strain>
    </source>
</reference>
<dbReference type="EMBL" id="PGTL01000022">
    <property type="protein sequence ID" value="PJF42323.1"/>
    <property type="molecule type" value="Genomic_DNA"/>
</dbReference>
<evidence type="ECO:0000256" key="1">
    <source>
        <dbReference type="ARBA" id="ARBA00004196"/>
    </source>
</evidence>
<dbReference type="AlphaFoldDB" id="A0A2M8PXQ2"/>